<dbReference type="Proteomes" id="UP000094165">
    <property type="component" value="Unassembled WGS sequence"/>
</dbReference>
<keyword evidence="1" id="KW-0732">Signal</keyword>
<feature type="chain" id="PRO_5009173284" description="Spore coat protein U domain-containing protein" evidence="1">
    <location>
        <begin position="22"/>
        <end position="162"/>
    </location>
</feature>
<reference evidence="2 3" key="1">
    <citation type="journal article" date="2012" name="Science">
        <title>Ecological populations of bacteria act as socially cohesive units of antibiotic production and resistance.</title>
        <authorList>
            <person name="Cordero O.X."/>
            <person name="Wildschutte H."/>
            <person name="Kirkup B."/>
            <person name="Proehl S."/>
            <person name="Ngo L."/>
            <person name="Hussain F."/>
            <person name="Le Roux F."/>
            <person name="Mincer T."/>
            <person name="Polz M.F."/>
        </authorList>
    </citation>
    <scope>NUCLEOTIDE SEQUENCE [LARGE SCALE GENOMIC DNA]</scope>
    <source>
        <strain evidence="2 3">FF-238</strain>
    </source>
</reference>
<proteinExistence type="predicted"/>
<dbReference type="RefSeq" id="WP_017051647.1">
    <property type="nucleotide sequence ID" value="NZ_AJYW02000178.1"/>
</dbReference>
<accession>A0A1E5CWQ3</accession>
<feature type="signal peptide" evidence="1">
    <location>
        <begin position="1"/>
        <end position="21"/>
    </location>
</feature>
<gene>
    <name evidence="2" type="ORF">A130_17580</name>
</gene>
<sequence>MKKLTICAVAVSGLFAAQANAGDVQLVGFVAPVCEVSGLYTQLLDFGQVSSIQSVSTDLSIQCNDADGATVTLTSAEGGLESDDKEDYAIGYTATLSPDSHADLVLTTLGGPGANDVSASMSYSGSLALAGGVPTSLSVTTNETMGWSGGYSDTLTVQVTAN</sequence>
<organism evidence="2 3">
    <name type="scientific">Vibrio genomosp. F6 str. FF-238</name>
    <dbReference type="NCBI Taxonomy" id="1191298"/>
    <lineage>
        <taxon>Bacteria</taxon>
        <taxon>Pseudomonadati</taxon>
        <taxon>Pseudomonadota</taxon>
        <taxon>Gammaproteobacteria</taxon>
        <taxon>Vibrionales</taxon>
        <taxon>Vibrionaceae</taxon>
        <taxon>Vibrio</taxon>
    </lineage>
</organism>
<keyword evidence="3" id="KW-1185">Reference proteome</keyword>
<dbReference type="EMBL" id="AJYW02000178">
    <property type="protein sequence ID" value="OEE74797.1"/>
    <property type="molecule type" value="Genomic_DNA"/>
</dbReference>
<protein>
    <recommendedName>
        <fullName evidence="4">Spore coat protein U domain-containing protein</fullName>
    </recommendedName>
</protein>
<comment type="caution">
    <text evidence="2">The sequence shown here is derived from an EMBL/GenBank/DDBJ whole genome shotgun (WGS) entry which is preliminary data.</text>
</comment>
<dbReference type="AlphaFoldDB" id="A0A1E5CWQ3"/>
<evidence type="ECO:0000313" key="2">
    <source>
        <dbReference type="EMBL" id="OEE74797.1"/>
    </source>
</evidence>
<evidence type="ECO:0000256" key="1">
    <source>
        <dbReference type="SAM" id="SignalP"/>
    </source>
</evidence>
<evidence type="ECO:0008006" key="4">
    <source>
        <dbReference type="Google" id="ProtNLM"/>
    </source>
</evidence>
<name>A0A1E5CWQ3_9VIBR</name>
<evidence type="ECO:0000313" key="3">
    <source>
        <dbReference type="Proteomes" id="UP000094165"/>
    </source>
</evidence>